<dbReference type="InterPro" id="IPR011990">
    <property type="entry name" value="TPR-like_helical_dom_sf"/>
</dbReference>
<evidence type="ECO:0000313" key="2">
    <source>
        <dbReference type="EMBL" id="MDE5414000.1"/>
    </source>
</evidence>
<dbReference type="Pfam" id="PF01381">
    <property type="entry name" value="HTH_3"/>
    <property type="match status" value="1"/>
</dbReference>
<reference evidence="2" key="1">
    <citation type="submission" date="2024-05" db="EMBL/GenBank/DDBJ databases">
        <title>Alkalihalobacillus sp. strain MEB203 novel alkaliphilic bacterium from Lonar Lake, India.</title>
        <authorList>
            <person name="Joshi A."/>
            <person name="Thite S."/>
            <person name="Mengade P."/>
        </authorList>
    </citation>
    <scope>NUCLEOTIDE SEQUENCE</scope>
    <source>
        <strain evidence="2">MEB 203</strain>
    </source>
</reference>
<feature type="domain" description="HTH cro/C1-type" evidence="1">
    <location>
        <begin position="9"/>
        <end position="62"/>
    </location>
</feature>
<sequence length="296" mass="34774">MSYSIGQRIKDLREYFNITQKELCNGICSQGLISRIEKDEVSPTALVLEQIARRLSVDMNYFFDEIHNYGNNYIELTKRTIDKKIRECNYEEVLQIITLEKNSPLFKSDQLKQYILWREAICVFHVKHDEKRALELLEAALNIGTASPKIISEYELHIYQSKAIIYSMTNKLDEAAEIYKQLVQKINSLTHIKHKRLMINIYYNAGMNAYDRHDYAEAIKLVDYALTLCIDEDYLYLLGQLFFLYGIALFDYDHKNKDESLKYLDKALFIFTLKNNQANIESVEEEKVRVANTKVD</sequence>
<dbReference type="SUPFAM" id="SSF47413">
    <property type="entry name" value="lambda repressor-like DNA-binding domains"/>
    <property type="match status" value="1"/>
</dbReference>
<comment type="caution">
    <text evidence="2">The sequence shown here is derived from an EMBL/GenBank/DDBJ whole genome shotgun (WGS) entry which is preliminary data.</text>
</comment>
<dbReference type="PANTHER" id="PTHR37038">
    <property type="entry name" value="TRANSCRIPTIONAL REGULATOR-RELATED"/>
    <property type="match status" value="1"/>
</dbReference>
<organism evidence="2 3">
    <name type="scientific">Alkalihalobacterium chitinilyticum</name>
    <dbReference type="NCBI Taxonomy" id="2980103"/>
    <lineage>
        <taxon>Bacteria</taxon>
        <taxon>Bacillati</taxon>
        <taxon>Bacillota</taxon>
        <taxon>Bacilli</taxon>
        <taxon>Bacillales</taxon>
        <taxon>Bacillaceae</taxon>
        <taxon>Alkalihalobacterium</taxon>
    </lineage>
</organism>
<dbReference type="InterPro" id="IPR053163">
    <property type="entry name" value="HTH-type_regulator_Rgg"/>
</dbReference>
<dbReference type="EMBL" id="JAOTPO010000007">
    <property type="protein sequence ID" value="MDE5414000.1"/>
    <property type="molecule type" value="Genomic_DNA"/>
</dbReference>
<dbReference type="PANTHER" id="PTHR37038:SF14">
    <property type="entry name" value="TRANSCRIPTIONAL ACTIVATOR"/>
    <property type="match status" value="1"/>
</dbReference>
<proteinExistence type="predicted"/>
<gene>
    <name evidence="2" type="ORF">N7Z68_11470</name>
</gene>
<dbReference type="SUPFAM" id="SSF48452">
    <property type="entry name" value="TPR-like"/>
    <property type="match status" value="1"/>
</dbReference>
<evidence type="ECO:0000313" key="3">
    <source>
        <dbReference type="Proteomes" id="UP001148125"/>
    </source>
</evidence>
<evidence type="ECO:0000259" key="1">
    <source>
        <dbReference type="PROSITE" id="PS50943"/>
    </source>
</evidence>
<dbReference type="SMART" id="SM00530">
    <property type="entry name" value="HTH_XRE"/>
    <property type="match status" value="1"/>
</dbReference>
<dbReference type="Gene3D" id="1.25.40.10">
    <property type="entry name" value="Tetratricopeptide repeat domain"/>
    <property type="match status" value="1"/>
</dbReference>
<dbReference type="Proteomes" id="UP001148125">
    <property type="component" value="Unassembled WGS sequence"/>
</dbReference>
<dbReference type="CDD" id="cd00093">
    <property type="entry name" value="HTH_XRE"/>
    <property type="match status" value="1"/>
</dbReference>
<dbReference type="Pfam" id="PF18768">
    <property type="entry name" value="RNPP_C"/>
    <property type="match status" value="1"/>
</dbReference>
<dbReference type="PROSITE" id="PS50943">
    <property type="entry name" value="HTH_CROC1"/>
    <property type="match status" value="1"/>
</dbReference>
<dbReference type="InterPro" id="IPR001387">
    <property type="entry name" value="Cro/C1-type_HTH"/>
</dbReference>
<name>A0ABT5VFE3_9BACI</name>
<accession>A0ABT5VFE3</accession>
<keyword evidence="3" id="KW-1185">Reference proteome</keyword>
<protein>
    <submittedName>
        <fullName evidence="2">Helix-turn-helix transcriptional regulator</fullName>
    </submittedName>
</protein>
<dbReference type="InterPro" id="IPR010982">
    <property type="entry name" value="Lambda_DNA-bd_dom_sf"/>
</dbReference>
<dbReference type="InterPro" id="IPR041315">
    <property type="entry name" value="PlcR_TPR"/>
</dbReference>
<dbReference type="RefSeq" id="WP_275118618.1">
    <property type="nucleotide sequence ID" value="NZ_JAOTPO010000007.1"/>
</dbReference>